<evidence type="ECO:0000313" key="3">
    <source>
        <dbReference type="Proteomes" id="UP000785679"/>
    </source>
</evidence>
<feature type="compositionally biased region" description="Basic and acidic residues" evidence="1">
    <location>
        <begin position="1"/>
        <end position="15"/>
    </location>
</feature>
<proteinExistence type="predicted"/>
<reference evidence="2" key="1">
    <citation type="submission" date="2019-06" db="EMBL/GenBank/DDBJ databases">
        <authorList>
            <person name="Zheng W."/>
        </authorList>
    </citation>
    <scope>NUCLEOTIDE SEQUENCE</scope>
    <source>
        <strain evidence="2">QDHG01</strain>
    </source>
</reference>
<comment type="caution">
    <text evidence="2">The sequence shown here is derived from an EMBL/GenBank/DDBJ whole genome shotgun (WGS) entry which is preliminary data.</text>
</comment>
<organism evidence="2 3">
    <name type="scientific">Halteria grandinella</name>
    <dbReference type="NCBI Taxonomy" id="5974"/>
    <lineage>
        <taxon>Eukaryota</taxon>
        <taxon>Sar</taxon>
        <taxon>Alveolata</taxon>
        <taxon>Ciliophora</taxon>
        <taxon>Intramacronucleata</taxon>
        <taxon>Spirotrichea</taxon>
        <taxon>Stichotrichia</taxon>
        <taxon>Sporadotrichida</taxon>
        <taxon>Halteriidae</taxon>
        <taxon>Halteria</taxon>
    </lineage>
</organism>
<name>A0A8J8NPB3_HALGN</name>
<feature type="region of interest" description="Disordered" evidence="1">
    <location>
        <begin position="1"/>
        <end position="23"/>
    </location>
</feature>
<sequence>MKRDNLPEEHKESIQTREPQNDAYQTPYFQAQTDENIIQFFEEEQSVEYEEEAEYQQPEFKSQMLDILRKLPEKVYEKVKHVCGKLQPLYQSHPKALRPDPCLLSQQLQKKRASEIQDDDMELMIMNDFTNIDLIDESDSKICTLAAFMMKVNIERKRAESGKKPPTSSNETDMFALLKNLPLKSSTFRDEASKLRVQNESKRHDNLRIQQQKDFKAFKQYTYEDDFAREEYEVASEFVKVFSNFEKDSSDKAASADKEPLKNEAPIDNKQSKAICGLSKRLTPMSQRTYAPREFH</sequence>
<feature type="region of interest" description="Disordered" evidence="1">
    <location>
        <begin position="247"/>
        <end position="269"/>
    </location>
</feature>
<dbReference type="Proteomes" id="UP000785679">
    <property type="component" value="Unassembled WGS sequence"/>
</dbReference>
<dbReference type="AlphaFoldDB" id="A0A8J8NPB3"/>
<dbReference type="EMBL" id="RRYP01009584">
    <property type="protein sequence ID" value="TNV78968.1"/>
    <property type="molecule type" value="Genomic_DNA"/>
</dbReference>
<protein>
    <submittedName>
        <fullName evidence="2">Uncharacterized protein</fullName>
    </submittedName>
</protein>
<gene>
    <name evidence="2" type="ORF">FGO68_gene1180</name>
</gene>
<accession>A0A8J8NPB3</accession>
<evidence type="ECO:0000256" key="1">
    <source>
        <dbReference type="SAM" id="MobiDB-lite"/>
    </source>
</evidence>
<evidence type="ECO:0000313" key="2">
    <source>
        <dbReference type="EMBL" id="TNV78968.1"/>
    </source>
</evidence>
<keyword evidence="3" id="KW-1185">Reference proteome</keyword>